<dbReference type="GO" id="GO:0005886">
    <property type="term" value="C:plasma membrane"/>
    <property type="evidence" value="ECO:0007669"/>
    <property type="project" value="UniProtKB-SubCell"/>
</dbReference>
<dbReference type="Pfam" id="PF12679">
    <property type="entry name" value="ABC2_membrane_2"/>
    <property type="match status" value="1"/>
</dbReference>
<feature type="transmembrane region" description="Helical" evidence="1">
    <location>
        <begin position="237"/>
        <end position="256"/>
    </location>
</feature>
<feature type="transmembrane region" description="Helical" evidence="1">
    <location>
        <begin position="185"/>
        <end position="205"/>
    </location>
</feature>
<feature type="transmembrane region" description="Helical" evidence="1">
    <location>
        <begin position="70"/>
        <end position="92"/>
    </location>
</feature>
<feature type="transmembrane region" description="Helical" evidence="1">
    <location>
        <begin position="749"/>
        <end position="767"/>
    </location>
</feature>
<reference evidence="3 4" key="1">
    <citation type="submission" date="2019-02" db="EMBL/GenBank/DDBJ databases">
        <title>Genomic Encyclopedia of Type Strains, Phase IV (KMG-IV): sequencing the most valuable type-strain genomes for metagenomic binning, comparative biology and taxonomic classification.</title>
        <authorList>
            <person name="Goeker M."/>
        </authorList>
    </citation>
    <scope>NUCLEOTIDE SEQUENCE [LARGE SCALE GENOMIC DNA]</scope>
    <source>
        <strain evidence="3 4">DSM 18116</strain>
    </source>
</reference>
<organism evidence="3 4">
    <name type="scientific">Pseudobacter ginsenosidimutans</name>
    <dbReference type="NCBI Taxonomy" id="661488"/>
    <lineage>
        <taxon>Bacteria</taxon>
        <taxon>Pseudomonadati</taxon>
        <taxon>Bacteroidota</taxon>
        <taxon>Chitinophagia</taxon>
        <taxon>Chitinophagales</taxon>
        <taxon>Chitinophagaceae</taxon>
        <taxon>Pseudobacter</taxon>
    </lineage>
</organism>
<protein>
    <submittedName>
        <fullName evidence="3">ABC-2 type transport system permease protein</fullName>
    </submittedName>
</protein>
<dbReference type="EMBL" id="SGXA01000001">
    <property type="protein sequence ID" value="RZS75222.1"/>
    <property type="molecule type" value="Genomic_DNA"/>
</dbReference>
<evidence type="ECO:0000256" key="1">
    <source>
        <dbReference type="SAM" id="Phobius"/>
    </source>
</evidence>
<dbReference type="GO" id="GO:0140359">
    <property type="term" value="F:ABC-type transporter activity"/>
    <property type="evidence" value="ECO:0007669"/>
    <property type="project" value="InterPro"/>
</dbReference>
<feature type="transmembrane region" description="Helical" evidence="1">
    <location>
        <begin position="123"/>
        <end position="143"/>
    </location>
</feature>
<evidence type="ECO:0000313" key="4">
    <source>
        <dbReference type="Proteomes" id="UP000293874"/>
    </source>
</evidence>
<keyword evidence="1" id="KW-0472">Membrane</keyword>
<feature type="transmembrane region" description="Helical" evidence="1">
    <location>
        <begin position="12"/>
        <end position="36"/>
    </location>
</feature>
<keyword evidence="1" id="KW-0812">Transmembrane</keyword>
<dbReference type="PROSITE" id="PS51257">
    <property type="entry name" value="PROKAR_LIPOPROTEIN"/>
    <property type="match status" value="1"/>
</dbReference>
<gene>
    <name evidence="3" type="ORF">EV199_1084</name>
</gene>
<feature type="domain" description="ABC-type uncharacterised transport system" evidence="2">
    <location>
        <begin position="470"/>
        <end position="580"/>
    </location>
</feature>
<keyword evidence="1" id="KW-1133">Transmembrane helix</keyword>
<sequence length="772" mass="86906">MKIIFSIAKNEFRNLFYSPIAWFVLLIFFISCAHSYTNTIHYLANIQEVQLKNAPSFKALHTFYGLTADVFLLGGFFTSISGNLFLIIPLLTMGLISRDYLMGTSALLYSSPISIRKVVLGKYLGIMLYNMILVLIVAIFLVTGMMNIKQVDSSALLSALLGFYLLVCAYSAIGLFLSSLSQSQIVSAIATFLTIWALIYIGSLWQRYDFVRDLTWFLSMQGRADKMLNGLITTRDLFYFILVPGMFVVFTCFRLSGKLQYRPWHIKAGRTLLTLVVVLLLGYISSRPALTGYLDATSTQRNTLHPKTQQLLKELGDSTLEVTMYSNLLGKQNDLIYGMPESRNSNYLGQFWDMYLRFKPDISFKYVYYYAYDTIADPQSLTKLFPHKSVEAIVKEMCKMSGRSEDMYLPVNKVQADINLAAEQEKLVMQLKFKGHTAVLRTFDDNNFWPDETNVMAAIKRVQGTPMPSVAFSTGSLERNIYKWGDREYATHTTSKQHRKSMINIGFDVDTINLHTQSIPDKLTTLVIADPKMDLSPVVTEKINQYIAKGGNCMFYGEPGKQHVLNPLLAPLGMQLEPGQLVYPTQDETPDKVYALVSASSRTLAEPIANLNDYALLPGVTAVTSLQPAGWKIDSLANTIPNATWLSRGTIVIDSILPPFNAAAGDLKQQSFSVIKNLTRTINGKEQRLVISGDADLASNRRLSNNNTFLTSIYSWMAYNLFPLVATRKEPEDVLLKIGEHAAYYQKKIMFWVVPAILLSIGAIVLIRRKRK</sequence>
<keyword evidence="4" id="KW-1185">Reference proteome</keyword>
<evidence type="ECO:0000259" key="2">
    <source>
        <dbReference type="Pfam" id="PF09822"/>
    </source>
</evidence>
<dbReference type="OrthoDB" id="615609at2"/>
<accession>A0A4Q7N1W4</accession>
<feature type="transmembrane region" description="Helical" evidence="1">
    <location>
        <begin position="268"/>
        <end position="285"/>
    </location>
</feature>
<dbReference type="AlphaFoldDB" id="A0A4Q7N1W4"/>
<proteinExistence type="predicted"/>
<dbReference type="Pfam" id="PF09822">
    <property type="entry name" value="ABC_transp_aux"/>
    <property type="match status" value="1"/>
</dbReference>
<name>A0A4Q7N1W4_9BACT</name>
<dbReference type="PANTHER" id="PTHR43471">
    <property type="entry name" value="ABC TRANSPORTER PERMEASE"/>
    <property type="match status" value="1"/>
</dbReference>
<comment type="caution">
    <text evidence="3">The sequence shown here is derived from an EMBL/GenBank/DDBJ whole genome shotgun (WGS) entry which is preliminary data.</text>
</comment>
<dbReference type="InterPro" id="IPR019196">
    <property type="entry name" value="ABC_transp_unknown"/>
</dbReference>
<dbReference type="RefSeq" id="WP_130539609.1">
    <property type="nucleotide sequence ID" value="NZ_CP042431.1"/>
</dbReference>
<evidence type="ECO:0000313" key="3">
    <source>
        <dbReference type="EMBL" id="RZS75222.1"/>
    </source>
</evidence>
<dbReference type="Proteomes" id="UP000293874">
    <property type="component" value="Unassembled WGS sequence"/>
</dbReference>
<feature type="transmembrane region" description="Helical" evidence="1">
    <location>
        <begin position="155"/>
        <end position="178"/>
    </location>
</feature>